<comment type="subunit">
    <text evidence="2 6">Heterotetramer of two alpha and two beta chains.</text>
</comment>
<feature type="binding site" evidence="6">
    <location>
        <position position="276"/>
    </location>
    <ligand>
        <name>substrate</name>
    </ligand>
</feature>
<comment type="catalytic activity">
    <reaction evidence="6">
        <text>N(2)-acetyl-L-ornithine + L-glutamate = N-acetyl-L-glutamate + L-ornithine</text>
        <dbReference type="Rhea" id="RHEA:15349"/>
        <dbReference type="ChEBI" id="CHEBI:29985"/>
        <dbReference type="ChEBI" id="CHEBI:44337"/>
        <dbReference type="ChEBI" id="CHEBI:46911"/>
        <dbReference type="ChEBI" id="CHEBI:57805"/>
        <dbReference type="EC" id="2.3.1.35"/>
    </reaction>
</comment>
<comment type="subcellular location">
    <subcellularLocation>
        <location evidence="6">Cytoplasm</location>
    </subcellularLocation>
</comment>
<keyword evidence="6" id="KW-0963">Cytoplasm</keyword>
<comment type="pathway">
    <text evidence="6">Amino-acid biosynthesis; L-arginine biosynthesis; N(2)-acetyl-L-ornithine from L-glutamate: step 1/4.</text>
</comment>
<gene>
    <name evidence="6 7" type="primary">argJ</name>
    <name evidence="7" type="ORF">KDA27_14250</name>
</gene>
<comment type="function">
    <text evidence="6">Catalyzes two activities which are involved in the cyclic version of arginine biosynthesis: the synthesis of N-acetylglutamate from glutamate and acetyl-CoA as the acetyl donor, and of ornithine by transacetylation between N(2)-acetylornithine and glutamate.</text>
</comment>
<dbReference type="PANTHER" id="PTHR23100">
    <property type="entry name" value="ARGININE BIOSYNTHESIS BIFUNCTIONAL PROTEIN ARGJ"/>
    <property type="match status" value="1"/>
</dbReference>
<sequence>MIEIKPIPGGVLSVPGFRVGSARCGFYDGVRDDLGILVADRDCTVAGVFTRNAFPAAPVVETRERISRIGRAKSLVINAGNANALTGESGHDHAKQMIAKLDAACGGPALVLSTGVIGVPLPIDDVLTGIDEAAARLSGESDSPFAHAILTTDTRIKTASLEVGVPGTEESIRVGGVAKGSGMIHPNMATMLGILTVDADVPSDVLGEMLRGSVDRSFHQISVDGDTSTNDAVLVFARPRNEQSLRATDEARHAAIRAGMEAVCRRLAEQIVADGEGMSMMLRVEVVNAPSDEAATKVARSIAASLLVKTAVAGRDPNWGRFIAAAGNAGVPLDPKRITLTLGGATVYSQGAPTPISEKERESIFAEPEVTARIDLGAGVSGASMLTTDLTHEYVTINAEYTT</sequence>
<keyword evidence="4 6" id="KW-0068">Autocatalytic cleavage</keyword>
<dbReference type="Proteomes" id="UP000739538">
    <property type="component" value="Unassembled WGS sequence"/>
</dbReference>
<feature type="binding site" evidence="6">
    <location>
        <position position="151"/>
    </location>
    <ligand>
        <name>substrate</name>
    </ligand>
</feature>
<dbReference type="EC" id="2.3.1.35" evidence="6"/>
<dbReference type="InterPro" id="IPR002813">
    <property type="entry name" value="Arg_biosynth_ArgJ"/>
</dbReference>
<evidence type="ECO:0000313" key="8">
    <source>
        <dbReference type="Proteomes" id="UP000739538"/>
    </source>
</evidence>
<comment type="similarity">
    <text evidence="1 6">Belongs to the ArgJ family.</text>
</comment>
<keyword evidence="3 6" id="KW-0808">Transferase</keyword>
<organism evidence="7 8">
    <name type="scientific">Eiseniibacteriota bacterium</name>
    <dbReference type="NCBI Taxonomy" id="2212470"/>
    <lineage>
        <taxon>Bacteria</taxon>
        <taxon>Candidatus Eiseniibacteriota</taxon>
    </lineage>
</organism>
<evidence type="ECO:0000256" key="5">
    <source>
        <dbReference type="ARBA" id="ARBA00023315"/>
    </source>
</evidence>
<feature type="site" description="Involved in the stabilization of negative charge on the oxyanion by the formation of the oxyanion hole" evidence="6">
    <location>
        <position position="115"/>
    </location>
</feature>
<dbReference type="Gene3D" id="3.60.70.12">
    <property type="entry name" value="L-amino peptidase D-ALA esterase/amidase"/>
    <property type="match status" value="1"/>
</dbReference>
<feature type="active site" description="Nucleophile" evidence="6">
    <location>
        <position position="190"/>
    </location>
</feature>
<dbReference type="HAMAP" id="MF_01106">
    <property type="entry name" value="ArgJ"/>
    <property type="match status" value="1"/>
</dbReference>
<keyword evidence="6" id="KW-0028">Amino-acid biosynthesis</keyword>
<dbReference type="EC" id="2.3.1.1" evidence="6"/>
<dbReference type="InterPro" id="IPR016117">
    <property type="entry name" value="ArgJ-like_dom_sf"/>
</dbReference>
<evidence type="ECO:0000256" key="2">
    <source>
        <dbReference type="ARBA" id="ARBA00011475"/>
    </source>
</evidence>
<evidence type="ECO:0000256" key="4">
    <source>
        <dbReference type="ARBA" id="ARBA00022813"/>
    </source>
</evidence>
<keyword evidence="6" id="KW-0511">Multifunctional enzyme</keyword>
<reference evidence="7" key="1">
    <citation type="submission" date="2020-04" db="EMBL/GenBank/DDBJ databases">
        <authorList>
            <person name="Zhang T."/>
        </authorList>
    </citation>
    <scope>NUCLEOTIDE SEQUENCE</scope>
    <source>
        <strain evidence="7">HKST-UBA02</strain>
    </source>
</reference>
<evidence type="ECO:0000313" key="7">
    <source>
        <dbReference type="EMBL" id="MCA9756962.1"/>
    </source>
</evidence>
<feature type="chain" id="PRO_5038186179" description="Arginine biosynthesis bifunctional protein ArgJ alpha chain" evidence="6">
    <location>
        <begin position="1"/>
        <end position="189"/>
    </location>
</feature>
<dbReference type="GO" id="GO:0006526">
    <property type="term" value="P:L-arginine biosynthetic process"/>
    <property type="evidence" value="ECO:0007669"/>
    <property type="project" value="UniProtKB-UniRule"/>
</dbReference>
<dbReference type="Pfam" id="PF01960">
    <property type="entry name" value="ArgJ"/>
    <property type="match status" value="1"/>
</dbReference>
<dbReference type="AlphaFoldDB" id="A0A956NCZ4"/>
<name>A0A956NCZ4_UNCEI</name>
<comment type="caution">
    <text evidence="7">The sequence shown here is derived from an EMBL/GenBank/DDBJ whole genome shotgun (WGS) entry which is preliminary data.</text>
</comment>
<feature type="binding site" evidence="6">
    <location>
        <position position="179"/>
    </location>
    <ligand>
        <name>substrate</name>
    </ligand>
</feature>
<feature type="binding site" evidence="6">
    <location>
        <position position="190"/>
    </location>
    <ligand>
        <name>substrate</name>
    </ligand>
</feature>
<dbReference type="GO" id="GO:0004358">
    <property type="term" value="F:L-glutamate N-acetyltransferase activity, acting on acetyl-L-ornithine as donor"/>
    <property type="evidence" value="ECO:0007669"/>
    <property type="project" value="UniProtKB-UniRule"/>
</dbReference>
<comment type="pathway">
    <text evidence="6">Amino-acid biosynthesis; L-arginine biosynthesis; L-ornithine and N-acetyl-L-glutamate from L-glutamate and N(2)-acetyl-L-ornithine (cyclic): step 1/1.</text>
</comment>
<dbReference type="SUPFAM" id="SSF56266">
    <property type="entry name" value="DmpA/ArgJ-like"/>
    <property type="match status" value="1"/>
</dbReference>
<dbReference type="GO" id="GO:0006592">
    <property type="term" value="P:ornithine biosynthetic process"/>
    <property type="evidence" value="ECO:0007669"/>
    <property type="project" value="TreeGrafter"/>
</dbReference>
<evidence type="ECO:0000256" key="1">
    <source>
        <dbReference type="ARBA" id="ARBA00006774"/>
    </source>
</evidence>
<reference evidence="7" key="2">
    <citation type="journal article" date="2021" name="Microbiome">
        <title>Successional dynamics and alternative stable states in a saline activated sludge microbial community over 9 years.</title>
        <authorList>
            <person name="Wang Y."/>
            <person name="Ye J."/>
            <person name="Ju F."/>
            <person name="Liu L."/>
            <person name="Boyd J.A."/>
            <person name="Deng Y."/>
            <person name="Parks D.H."/>
            <person name="Jiang X."/>
            <person name="Yin X."/>
            <person name="Woodcroft B.J."/>
            <person name="Tyson G.W."/>
            <person name="Hugenholtz P."/>
            <person name="Polz M.F."/>
            <person name="Zhang T."/>
        </authorList>
    </citation>
    <scope>NUCLEOTIDE SEQUENCE</scope>
    <source>
        <strain evidence="7">HKST-UBA02</strain>
    </source>
</reference>
<dbReference type="InterPro" id="IPR042195">
    <property type="entry name" value="ArgJ_beta_C"/>
</dbReference>
<comment type="catalytic activity">
    <reaction evidence="6">
        <text>L-glutamate + acetyl-CoA = N-acetyl-L-glutamate + CoA + H(+)</text>
        <dbReference type="Rhea" id="RHEA:24292"/>
        <dbReference type="ChEBI" id="CHEBI:15378"/>
        <dbReference type="ChEBI" id="CHEBI:29985"/>
        <dbReference type="ChEBI" id="CHEBI:44337"/>
        <dbReference type="ChEBI" id="CHEBI:57287"/>
        <dbReference type="ChEBI" id="CHEBI:57288"/>
        <dbReference type="EC" id="2.3.1.1"/>
    </reaction>
</comment>
<dbReference type="PANTHER" id="PTHR23100:SF0">
    <property type="entry name" value="ARGININE BIOSYNTHESIS BIFUNCTIONAL PROTEIN ARGJ, MITOCHONDRIAL"/>
    <property type="match status" value="1"/>
</dbReference>
<dbReference type="EMBL" id="JAGQHS010000075">
    <property type="protein sequence ID" value="MCA9756962.1"/>
    <property type="molecule type" value="Genomic_DNA"/>
</dbReference>
<feature type="site" description="Involved in the stabilization of negative charge on the oxyanion by the formation of the oxyanion hole" evidence="6">
    <location>
        <position position="114"/>
    </location>
</feature>
<evidence type="ECO:0000256" key="3">
    <source>
        <dbReference type="ARBA" id="ARBA00022679"/>
    </source>
</evidence>
<evidence type="ECO:0000256" key="6">
    <source>
        <dbReference type="HAMAP-Rule" id="MF_01106"/>
    </source>
</evidence>
<proteinExistence type="inferred from homology"/>
<dbReference type="Gene3D" id="3.10.20.340">
    <property type="entry name" value="ArgJ beta chain, C-terminal domain"/>
    <property type="match status" value="1"/>
</dbReference>
<dbReference type="GO" id="GO:0005737">
    <property type="term" value="C:cytoplasm"/>
    <property type="evidence" value="ECO:0007669"/>
    <property type="project" value="UniProtKB-SubCell"/>
</dbReference>
<feature type="binding site" evidence="6">
    <location>
        <position position="398"/>
    </location>
    <ligand>
        <name>substrate</name>
    </ligand>
</feature>
<feature type="site" description="Cleavage; by autolysis" evidence="6">
    <location>
        <begin position="189"/>
        <end position="190"/>
    </location>
</feature>
<feature type="binding site" evidence="6">
    <location>
        <position position="403"/>
    </location>
    <ligand>
        <name>substrate</name>
    </ligand>
</feature>
<keyword evidence="6" id="KW-0055">Arginine biosynthesis</keyword>
<dbReference type="NCBIfam" id="TIGR00120">
    <property type="entry name" value="ArgJ"/>
    <property type="match status" value="1"/>
</dbReference>
<dbReference type="CDD" id="cd02152">
    <property type="entry name" value="OAT"/>
    <property type="match status" value="1"/>
</dbReference>
<dbReference type="GO" id="GO:0004042">
    <property type="term" value="F:L-glutamate N-acetyltransferase activity"/>
    <property type="evidence" value="ECO:0007669"/>
    <property type="project" value="UniProtKB-UniRule"/>
</dbReference>
<protein>
    <recommendedName>
        <fullName evidence="6">Arginine biosynthesis bifunctional protein ArgJ</fullName>
    </recommendedName>
    <domain>
        <recommendedName>
            <fullName evidence="6">Glutamate N-acetyltransferase</fullName>
            <ecNumber evidence="6">2.3.1.35</ecNumber>
        </recommendedName>
        <alternativeName>
            <fullName evidence="6">Ornithine acetyltransferase</fullName>
            <shortName evidence="6">OATase</shortName>
        </alternativeName>
        <alternativeName>
            <fullName evidence="6">Ornithine transacetylase</fullName>
        </alternativeName>
    </domain>
    <domain>
        <recommendedName>
            <fullName evidence="6">Amino-acid acetyltransferase</fullName>
            <ecNumber evidence="6">2.3.1.1</ecNumber>
        </recommendedName>
        <alternativeName>
            <fullName evidence="6">N-acetylglutamate synthase</fullName>
            <shortName evidence="6">AGSase</shortName>
        </alternativeName>
    </domain>
    <component>
        <recommendedName>
            <fullName evidence="6">Arginine biosynthesis bifunctional protein ArgJ alpha chain</fullName>
        </recommendedName>
    </component>
    <component>
        <recommendedName>
            <fullName evidence="6">Arginine biosynthesis bifunctional protein ArgJ beta chain</fullName>
        </recommendedName>
    </component>
</protein>
<dbReference type="NCBIfam" id="NF003802">
    <property type="entry name" value="PRK05388.1"/>
    <property type="match status" value="1"/>
</dbReference>
<keyword evidence="5 6" id="KW-0012">Acyltransferase</keyword>
<feature type="chain" id="PRO_5038186178" description="Arginine biosynthesis bifunctional protein ArgJ beta chain" evidence="6">
    <location>
        <begin position="190"/>
        <end position="403"/>
    </location>
</feature>
<accession>A0A956NCZ4</accession>